<evidence type="ECO:0000256" key="1">
    <source>
        <dbReference type="SAM" id="SignalP"/>
    </source>
</evidence>
<reference evidence="3" key="1">
    <citation type="journal article" date="2023" name="Science">
        <title>Genome structures resolve the early diversification of teleost fishes.</title>
        <authorList>
            <person name="Parey E."/>
            <person name="Louis A."/>
            <person name="Montfort J."/>
            <person name="Bouchez O."/>
            <person name="Roques C."/>
            <person name="Iampietro C."/>
            <person name="Lluch J."/>
            <person name="Castinel A."/>
            <person name="Donnadieu C."/>
            <person name="Desvignes T."/>
            <person name="Floi Bucao C."/>
            <person name="Jouanno E."/>
            <person name="Wen M."/>
            <person name="Mejri S."/>
            <person name="Dirks R."/>
            <person name="Jansen H."/>
            <person name="Henkel C."/>
            <person name="Chen W.J."/>
            <person name="Zahm M."/>
            <person name="Cabau C."/>
            <person name="Klopp C."/>
            <person name="Thompson A.W."/>
            <person name="Robinson-Rechavi M."/>
            <person name="Braasch I."/>
            <person name="Lecointre G."/>
            <person name="Bobe J."/>
            <person name="Postlethwait J.H."/>
            <person name="Berthelot C."/>
            <person name="Roest Crollius H."/>
            <person name="Guiguen Y."/>
        </authorList>
    </citation>
    <scope>NUCLEOTIDE SEQUENCE</scope>
    <source>
        <strain evidence="3">WJC10195</strain>
    </source>
</reference>
<dbReference type="InterPro" id="IPR016054">
    <property type="entry name" value="LY6_UPA_recep-like"/>
</dbReference>
<sequence length="68" mass="7261">MELLVTLALACALFSEVYPLECYECIATANGSCTQTQKTCPASQTKCGSATSTFSAGEVERQIHARIL</sequence>
<feature type="domain" description="UPAR/Ly6" evidence="2">
    <location>
        <begin position="20"/>
        <end position="63"/>
    </location>
</feature>
<keyword evidence="4" id="KW-1185">Reference proteome</keyword>
<dbReference type="EMBL" id="JAINUF010000024">
    <property type="protein sequence ID" value="KAJ8332781.1"/>
    <property type="molecule type" value="Genomic_DNA"/>
</dbReference>
<organism evidence="3 4">
    <name type="scientific">Synaphobranchus kaupii</name>
    <name type="common">Kaup's arrowtooth eel</name>
    <dbReference type="NCBI Taxonomy" id="118154"/>
    <lineage>
        <taxon>Eukaryota</taxon>
        <taxon>Metazoa</taxon>
        <taxon>Chordata</taxon>
        <taxon>Craniata</taxon>
        <taxon>Vertebrata</taxon>
        <taxon>Euteleostomi</taxon>
        <taxon>Actinopterygii</taxon>
        <taxon>Neopterygii</taxon>
        <taxon>Teleostei</taxon>
        <taxon>Anguilliformes</taxon>
        <taxon>Synaphobranchidae</taxon>
        <taxon>Synaphobranchus</taxon>
    </lineage>
</organism>
<comment type="caution">
    <text evidence="3">The sequence shown here is derived from an EMBL/GenBank/DDBJ whole genome shotgun (WGS) entry which is preliminary data.</text>
</comment>
<keyword evidence="1" id="KW-0732">Signal</keyword>
<protein>
    <recommendedName>
        <fullName evidence="2">UPAR/Ly6 domain-containing protein</fullName>
    </recommendedName>
</protein>
<dbReference type="OrthoDB" id="5945173at2759"/>
<feature type="signal peptide" evidence="1">
    <location>
        <begin position="1"/>
        <end position="19"/>
    </location>
</feature>
<dbReference type="AlphaFoldDB" id="A0A9Q1E5S8"/>
<evidence type="ECO:0000259" key="2">
    <source>
        <dbReference type="Pfam" id="PF00021"/>
    </source>
</evidence>
<evidence type="ECO:0000313" key="3">
    <source>
        <dbReference type="EMBL" id="KAJ8332781.1"/>
    </source>
</evidence>
<proteinExistence type="predicted"/>
<dbReference type="SUPFAM" id="SSF57302">
    <property type="entry name" value="Snake toxin-like"/>
    <property type="match status" value="1"/>
</dbReference>
<dbReference type="Pfam" id="PF00021">
    <property type="entry name" value="UPAR_LY6"/>
    <property type="match status" value="1"/>
</dbReference>
<accession>A0A9Q1E5S8</accession>
<dbReference type="InterPro" id="IPR045860">
    <property type="entry name" value="Snake_toxin-like_sf"/>
</dbReference>
<dbReference type="Proteomes" id="UP001152622">
    <property type="component" value="Chromosome 24"/>
</dbReference>
<gene>
    <name evidence="3" type="ORF">SKAU_G00416770</name>
</gene>
<name>A0A9Q1E5S8_SYNKA</name>
<feature type="chain" id="PRO_5040313519" description="UPAR/Ly6 domain-containing protein" evidence="1">
    <location>
        <begin position="20"/>
        <end position="68"/>
    </location>
</feature>
<evidence type="ECO:0000313" key="4">
    <source>
        <dbReference type="Proteomes" id="UP001152622"/>
    </source>
</evidence>